<comment type="similarity">
    <text evidence="1 3">Belongs to the enoyl-CoA hydratase/isomerase family.</text>
</comment>
<dbReference type="InterPro" id="IPR029045">
    <property type="entry name" value="ClpP/crotonase-like_dom_sf"/>
</dbReference>
<accession>A0A426TAW2</accession>
<evidence type="ECO:0000256" key="3">
    <source>
        <dbReference type="RuleBase" id="RU003707"/>
    </source>
</evidence>
<reference evidence="4 5" key="1">
    <citation type="submission" date="2018-11" db="EMBL/GenBank/DDBJ databases">
        <authorList>
            <person name="Stevens M.J."/>
            <person name="Cernela N."/>
            <person name="Spoerry Serrano N."/>
            <person name="Schmitt S."/>
            <person name="Schrenzel J."/>
            <person name="Stephan R."/>
        </authorList>
    </citation>
    <scope>NUCLEOTIDE SEQUENCE [LARGE SCALE GENOMIC DNA]</scope>
    <source>
        <strain evidence="4 5">PP422</strain>
    </source>
</reference>
<reference evidence="4 5" key="2">
    <citation type="submission" date="2018-12" db="EMBL/GenBank/DDBJ databases">
        <title>Whole-genome sequences of fifteen clinical Streptococcus suis strains isolated from pigs between 2006 and 2018.</title>
        <authorList>
            <person name="Stevens M.J.A."/>
            <person name="Cernela N."/>
            <person name="Spoerry Serrano N."/>
            <person name="Schmitt S."/>
            <person name="Schrenzel J."/>
            <person name="Stephan R."/>
        </authorList>
    </citation>
    <scope>NUCLEOTIDE SEQUENCE [LARGE SCALE GENOMIC DNA]</scope>
    <source>
        <strain evidence="4 5">PP422</strain>
    </source>
</reference>
<dbReference type="RefSeq" id="WP_105161303.1">
    <property type="nucleotide sequence ID" value="NZ_CP102145.1"/>
</dbReference>
<name>A0A426TAW2_STRSU</name>
<dbReference type="GO" id="GO:0006635">
    <property type="term" value="P:fatty acid beta-oxidation"/>
    <property type="evidence" value="ECO:0007669"/>
    <property type="project" value="TreeGrafter"/>
</dbReference>
<keyword evidence="4" id="KW-0413">Isomerase</keyword>
<organism evidence="4 5">
    <name type="scientific">Streptococcus suis</name>
    <dbReference type="NCBI Taxonomy" id="1307"/>
    <lineage>
        <taxon>Bacteria</taxon>
        <taxon>Bacillati</taxon>
        <taxon>Bacillota</taxon>
        <taxon>Bacilli</taxon>
        <taxon>Lactobacillales</taxon>
        <taxon>Streptococcaceae</taxon>
        <taxon>Streptococcus</taxon>
    </lineage>
</organism>
<dbReference type="GO" id="GO:0016836">
    <property type="term" value="F:hydro-lyase activity"/>
    <property type="evidence" value="ECO:0007669"/>
    <property type="project" value="UniProtKB-ARBA"/>
</dbReference>
<dbReference type="InterPro" id="IPR014748">
    <property type="entry name" value="Enoyl-CoA_hydra_C"/>
</dbReference>
<comment type="caution">
    <text evidence="4">The sequence shown here is derived from an EMBL/GenBank/DDBJ whole genome shotgun (WGS) entry which is preliminary data.</text>
</comment>
<proteinExistence type="inferred from homology"/>
<dbReference type="PANTHER" id="PTHR11941">
    <property type="entry name" value="ENOYL-COA HYDRATASE-RELATED"/>
    <property type="match status" value="1"/>
</dbReference>
<dbReference type="PANTHER" id="PTHR11941:SF54">
    <property type="entry name" value="ENOYL-COA HYDRATASE, MITOCHONDRIAL"/>
    <property type="match status" value="1"/>
</dbReference>
<dbReference type="SUPFAM" id="SSF52096">
    <property type="entry name" value="ClpP/crotonase"/>
    <property type="match status" value="1"/>
</dbReference>
<gene>
    <name evidence="4" type="ORF">EI998_09065</name>
</gene>
<keyword evidence="2" id="KW-0456">Lyase</keyword>
<dbReference type="PROSITE" id="PS00166">
    <property type="entry name" value="ENOYL_COA_HYDRATASE"/>
    <property type="match status" value="1"/>
</dbReference>
<dbReference type="AlphaFoldDB" id="A0A426TAW2"/>
<dbReference type="Gene3D" id="3.90.226.10">
    <property type="entry name" value="2-enoyl-CoA Hydratase, Chain A, domain 1"/>
    <property type="match status" value="1"/>
</dbReference>
<dbReference type="EMBL" id="RSDO01000019">
    <property type="protein sequence ID" value="RRR51181.1"/>
    <property type="molecule type" value="Genomic_DNA"/>
</dbReference>
<dbReference type="FunFam" id="3.90.226.10:FF:000009">
    <property type="entry name" value="Carnitinyl-CoA dehydratase"/>
    <property type="match status" value="1"/>
</dbReference>
<evidence type="ECO:0000313" key="5">
    <source>
        <dbReference type="Proteomes" id="UP000274117"/>
    </source>
</evidence>
<dbReference type="Gene3D" id="1.10.12.10">
    <property type="entry name" value="Lyase 2-enoyl-coa Hydratase, Chain A, domain 2"/>
    <property type="match status" value="1"/>
</dbReference>
<dbReference type="Pfam" id="PF00378">
    <property type="entry name" value="ECH_1"/>
    <property type="match status" value="1"/>
</dbReference>
<sequence>MSKPQLEYLLLEEKGNTAIVTINRPEAMNALSTEVWRELKATVDYLNNQEDIRAVILTGAGDKAFAAGADVKNLLVKKGKENLSSFARDFLLGMQNSRLVFIAAINGYAFGGGLELSMFCDIRIASTTALLGLPETNLGLLPGAGGTQKLVRLTNESIAKQVILGGRILSAEEGVASGLIMQVADPAELLTVAEKVAKRVTAKGPIAVMLAKRVINSANDVDIHSGLLFENLAFSVLLDTNDKVEGINAFLEKRKAEFKSE</sequence>
<evidence type="ECO:0000313" key="4">
    <source>
        <dbReference type="EMBL" id="RRR51181.1"/>
    </source>
</evidence>
<dbReference type="CDD" id="cd06558">
    <property type="entry name" value="crotonase-like"/>
    <property type="match status" value="1"/>
</dbReference>
<dbReference type="FunFam" id="1.10.12.10:FF:000001">
    <property type="entry name" value="Probable enoyl-CoA hydratase, mitochondrial"/>
    <property type="match status" value="1"/>
</dbReference>
<evidence type="ECO:0000256" key="1">
    <source>
        <dbReference type="ARBA" id="ARBA00005254"/>
    </source>
</evidence>
<evidence type="ECO:0000256" key="2">
    <source>
        <dbReference type="ARBA" id="ARBA00023239"/>
    </source>
</evidence>
<protein>
    <submittedName>
        <fullName evidence="4">Enoyl-CoA hydratase/isomerase family protein</fullName>
    </submittedName>
</protein>
<dbReference type="InterPro" id="IPR018376">
    <property type="entry name" value="Enoyl-CoA_hyd/isom_CS"/>
</dbReference>
<dbReference type="InterPro" id="IPR001753">
    <property type="entry name" value="Enoyl-CoA_hydra/iso"/>
</dbReference>
<dbReference type="Proteomes" id="UP000274117">
    <property type="component" value="Unassembled WGS sequence"/>
</dbReference>
<dbReference type="GO" id="GO:0016853">
    <property type="term" value="F:isomerase activity"/>
    <property type="evidence" value="ECO:0007669"/>
    <property type="project" value="UniProtKB-KW"/>
</dbReference>